<keyword evidence="2 4" id="KW-0378">Hydrolase</keyword>
<keyword evidence="3 4" id="KW-0326">Glycosidase</keyword>
<dbReference type="Pfam" id="PF12708">
    <property type="entry name" value="Pect-lyase_RHGA_epim"/>
    <property type="match status" value="1"/>
</dbReference>
<feature type="domain" description="Rhamnogalacturonase A/B/Epimerase-like pectate lyase" evidence="6">
    <location>
        <begin position="48"/>
        <end position="105"/>
    </location>
</feature>
<dbReference type="InterPro" id="IPR012334">
    <property type="entry name" value="Pectin_lyas_fold"/>
</dbReference>
<dbReference type="PANTHER" id="PTHR31339:SF66">
    <property type="entry name" value="OS06G0106800 PROTEIN"/>
    <property type="match status" value="1"/>
</dbReference>
<dbReference type="SUPFAM" id="SSF51126">
    <property type="entry name" value="Pectin lyase-like"/>
    <property type="match status" value="1"/>
</dbReference>
<reference evidence="7" key="1">
    <citation type="submission" date="2015-02" db="EMBL/GenBank/DDBJ databases">
        <title>A transcriptome of Wollemia nobilis - a relic of Gondwana.</title>
        <authorList>
            <person name="Chia J.Y."/>
            <person name="Leong Y.S."/>
            <person name="Abdul Karim S."/>
            <person name="Wan Azmi N."/>
            <person name="Hercus R."/>
            <person name="Croft L."/>
        </authorList>
    </citation>
    <scope>NUCLEOTIDE SEQUENCE</scope>
    <source>
        <strain evidence="7">MaeBrown</strain>
        <tissue evidence="7">Leaf</tissue>
    </source>
</reference>
<keyword evidence="5" id="KW-0732">Signal</keyword>
<evidence type="ECO:0000259" key="6">
    <source>
        <dbReference type="Pfam" id="PF12708"/>
    </source>
</evidence>
<dbReference type="PROSITE" id="PS51257">
    <property type="entry name" value="PROKAR_LIPOPROTEIN"/>
    <property type="match status" value="1"/>
</dbReference>
<feature type="signal peptide" evidence="5">
    <location>
        <begin position="1"/>
        <end position="29"/>
    </location>
</feature>
<dbReference type="Gene3D" id="2.160.20.10">
    <property type="entry name" value="Single-stranded right-handed beta-helix, Pectin lyase-like"/>
    <property type="match status" value="1"/>
</dbReference>
<comment type="similarity">
    <text evidence="1 4">Belongs to the glycosyl hydrolase 28 family.</text>
</comment>
<dbReference type="InterPro" id="IPR024535">
    <property type="entry name" value="RHGA/B-epi-like_pectate_lyase"/>
</dbReference>
<proteinExistence type="inferred from homology"/>
<dbReference type="Pfam" id="PF00295">
    <property type="entry name" value="Glyco_hydro_28"/>
    <property type="match status" value="1"/>
</dbReference>
<sequence>MGRNRGQGFLYGVFLLVACLVLLGVKVECRKVKWAVGDVAPACRAESVSIAEFGGVGDGATVNTIAFQKAIDHLSEYSDKGGGQLYIPPGKWITGSINLTNHFTLYLDKDAVILGSQDPEDWPLIPPLPSYGIGRDGGHLRYSSLINGYNLTDVVITGDNGTIDGQGAIWWEKFHKKKLKNTRGYMVELMHSKDIIISNLTFINSPNWNLHPVYSSNIFIHHVTILAPLRSPNTDGIDPDSCSYVRIEDCYVESGDDIIAIKSGWDEYGYKYGMPSQHIVIRRIVGVSPTSAIIALGSEMSGGIQDVHAEDIEAINSEAGVRIKSSPGRGGFVRDIYVSGMKMVNMRWAFTTTGSYGDHPGGKFDPKALPVVERIGISHVMASNVSIAGKMEGIPQAPYKNFCFTNITMTMAKSKHPAWNCTNVEGFSSNVTPEPCKLLQIKPTGTEAFCGPQRFEIPEQTNMKPCRSVKPLN</sequence>
<feature type="chain" id="PRO_5002219031" evidence="5">
    <location>
        <begin position="30"/>
        <end position="473"/>
    </location>
</feature>
<protein>
    <submittedName>
        <fullName evidence="7">TSA: Wollemia nobilis Ref_Wollemi_Transcript_14264_1594 transcribed RNA sequence</fullName>
    </submittedName>
</protein>
<evidence type="ECO:0000256" key="4">
    <source>
        <dbReference type="RuleBase" id="RU361169"/>
    </source>
</evidence>
<dbReference type="AlphaFoldDB" id="A0A0C9RJT3"/>
<dbReference type="GO" id="GO:0004650">
    <property type="term" value="F:polygalacturonase activity"/>
    <property type="evidence" value="ECO:0007669"/>
    <property type="project" value="InterPro"/>
</dbReference>
<evidence type="ECO:0000256" key="3">
    <source>
        <dbReference type="ARBA" id="ARBA00023295"/>
    </source>
</evidence>
<evidence type="ECO:0000256" key="5">
    <source>
        <dbReference type="SAM" id="SignalP"/>
    </source>
</evidence>
<dbReference type="PANTHER" id="PTHR31339">
    <property type="entry name" value="PECTIN LYASE-RELATED"/>
    <property type="match status" value="1"/>
</dbReference>
<evidence type="ECO:0000256" key="2">
    <source>
        <dbReference type="ARBA" id="ARBA00022801"/>
    </source>
</evidence>
<name>A0A0C9RJT3_9CONI</name>
<dbReference type="EMBL" id="GCHU01014183">
    <property type="protein sequence ID" value="JAG86811.1"/>
    <property type="molecule type" value="Transcribed_RNA"/>
</dbReference>
<evidence type="ECO:0000313" key="7">
    <source>
        <dbReference type="EMBL" id="JAG86811.1"/>
    </source>
</evidence>
<accession>A0A0C9RJT3</accession>
<dbReference type="InterPro" id="IPR000743">
    <property type="entry name" value="Glyco_hydro_28"/>
</dbReference>
<organism evidence="7">
    <name type="scientific">Wollemia nobilis</name>
    <dbReference type="NCBI Taxonomy" id="56998"/>
    <lineage>
        <taxon>Eukaryota</taxon>
        <taxon>Viridiplantae</taxon>
        <taxon>Streptophyta</taxon>
        <taxon>Embryophyta</taxon>
        <taxon>Tracheophyta</taxon>
        <taxon>Spermatophyta</taxon>
        <taxon>Pinopsida</taxon>
        <taxon>Pinidae</taxon>
        <taxon>Conifers II</taxon>
        <taxon>Araucariales</taxon>
        <taxon>Araucariaceae</taxon>
        <taxon>Wollemia</taxon>
    </lineage>
</organism>
<dbReference type="InterPro" id="IPR051801">
    <property type="entry name" value="GH28_Enzymes"/>
</dbReference>
<evidence type="ECO:0000256" key="1">
    <source>
        <dbReference type="ARBA" id="ARBA00008834"/>
    </source>
</evidence>
<dbReference type="InterPro" id="IPR011050">
    <property type="entry name" value="Pectin_lyase_fold/virulence"/>
</dbReference>
<dbReference type="GO" id="GO:0005975">
    <property type="term" value="P:carbohydrate metabolic process"/>
    <property type="evidence" value="ECO:0007669"/>
    <property type="project" value="InterPro"/>
</dbReference>